<proteinExistence type="predicted"/>
<comment type="caution">
    <text evidence="3">The sequence shown here is derived from an EMBL/GenBank/DDBJ whole genome shotgun (WGS) entry which is preliminary data.</text>
</comment>
<feature type="compositionally biased region" description="Basic and acidic residues" evidence="2">
    <location>
        <begin position="1"/>
        <end position="10"/>
    </location>
</feature>
<feature type="region of interest" description="Disordered" evidence="2">
    <location>
        <begin position="1"/>
        <end position="23"/>
    </location>
</feature>
<dbReference type="Proteomes" id="UP000178820">
    <property type="component" value="Unassembled WGS sequence"/>
</dbReference>
<organism evidence="3 4">
    <name type="scientific">Candidatus Staskawiczbacteria bacterium RIFCSPHIGHO2_02_FULL_42_22</name>
    <dbReference type="NCBI Taxonomy" id="1802207"/>
    <lineage>
        <taxon>Bacteria</taxon>
        <taxon>Candidatus Staskawicziibacteriota</taxon>
    </lineage>
</organism>
<evidence type="ECO:0000313" key="4">
    <source>
        <dbReference type="Proteomes" id="UP000178820"/>
    </source>
</evidence>
<sequence length="460" mass="53717">MINIEKLENEGHEEETPEQRKISEELKKIAANAENEEIPQEIKKRIEKEQAENEFREKALGFGLYKNATEEQINKTLEWYKNLSDEDRQRVDADREESRRRAALGLGLNENATQEEINKYYDWYQGLTDEERQDIDDRNETVVQAMKNKGEVKVLEQEPVIVREKDKKSKLEEWQNQSAKIERMSTDIEKDYGEEPLSPLQSLLVEKIRKESESRGIDVDTASGQVGTIVIDQINMDFTERYGFSFSAEDLPRVIVDSKNEANAKGRTMYARKGMDRDTGEVVEANIIAARDLEDIVRGSSMSEELAHFYREHLRPESDKVTDELITEEFFGFLGRRLFEQSVKDHSSLAMYEDNQRKVMPKKQALKLTGALRKNAELMEDIVGDWKQSMSENDPNIIKAERVIQMVRDRRSEALIHQRGYEWALKVDLSKIKKWEKLFSMPNQEVRKRFFTDDPDYEGL</sequence>
<evidence type="ECO:0000256" key="2">
    <source>
        <dbReference type="SAM" id="MobiDB-lite"/>
    </source>
</evidence>
<dbReference type="AlphaFoldDB" id="A0A1G2I3W9"/>
<gene>
    <name evidence="3" type="ORF">A3D44_03800</name>
</gene>
<name>A0A1G2I3W9_9BACT</name>
<feature type="coiled-coil region" evidence="1">
    <location>
        <begin position="164"/>
        <end position="191"/>
    </location>
</feature>
<reference evidence="3 4" key="1">
    <citation type="journal article" date="2016" name="Nat. Commun.">
        <title>Thousands of microbial genomes shed light on interconnected biogeochemical processes in an aquifer system.</title>
        <authorList>
            <person name="Anantharaman K."/>
            <person name="Brown C.T."/>
            <person name="Hug L.A."/>
            <person name="Sharon I."/>
            <person name="Castelle C.J."/>
            <person name="Probst A.J."/>
            <person name="Thomas B.C."/>
            <person name="Singh A."/>
            <person name="Wilkins M.J."/>
            <person name="Karaoz U."/>
            <person name="Brodie E.L."/>
            <person name="Williams K.H."/>
            <person name="Hubbard S.S."/>
            <person name="Banfield J.F."/>
        </authorList>
    </citation>
    <scope>NUCLEOTIDE SEQUENCE [LARGE SCALE GENOMIC DNA]</scope>
</reference>
<evidence type="ECO:0000256" key="1">
    <source>
        <dbReference type="SAM" id="Coils"/>
    </source>
</evidence>
<protein>
    <submittedName>
        <fullName evidence="3">Uncharacterized protein</fullName>
    </submittedName>
</protein>
<evidence type="ECO:0000313" key="3">
    <source>
        <dbReference type="EMBL" id="OGZ69512.1"/>
    </source>
</evidence>
<dbReference type="EMBL" id="MHOT01000010">
    <property type="protein sequence ID" value="OGZ69512.1"/>
    <property type="molecule type" value="Genomic_DNA"/>
</dbReference>
<keyword evidence="1" id="KW-0175">Coiled coil</keyword>
<accession>A0A1G2I3W9</accession>